<proteinExistence type="inferred from homology"/>
<dbReference type="AlphaFoldDB" id="A0A811Y289"/>
<organism evidence="7 8">
    <name type="scientific">Nyctereutes procyonoides</name>
    <name type="common">Raccoon dog</name>
    <name type="synonym">Canis procyonoides</name>
    <dbReference type="NCBI Taxonomy" id="34880"/>
    <lineage>
        <taxon>Eukaryota</taxon>
        <taxon>Metazoa</taxon>
        <taxon>Chordata</taxon>
        <taxon>Craniata</taxon>
        <taxon>Vertebrata</taxon>
        <taxon>Euteleostomi</taxon>
        <taxon>Mammalia</taxon>
        <taxon>Eutheria</taxon>
        <taxon>Laurasiatheria</taxon>
        <taxon>Carnivora</taxon>
        <taxon>Caniformia</taxon>
        <taxon>Canidae</taxon>
        <taxon>Nyctereutes</taxon>
    </lineage>
</organism>
<evidence type="ECO:0000256" key="6">
    <source>
        <dbReference type="SAM" id="Phobius"/>
    </source>
</evidence>
<evidence type="ECO:0000256" key="1">
    <source>
        <dbReference type="ARBA" id="ARBA00004273"/>
    </source>
</evidence>
<accession>A0A811Y289</accession>
<keyword evidence="3" id="KW-0999">Mitochondrion inner membrane</keyword>
<comment type="subcellular location">
    <subcellularLocation>
        <location evidence="1">Mitochondrion inner membrane</location>
    </subcellularLocation>
</comment>
<name>A0A811Y289_NYCPR</name>
<dbReference type="GO" id="GO:0045277">
    <property type="term" value="C:respiratory chain complex IV"/>
    <property type="evidence" value="ECO:0007669"/>
    <property type="project" value="InterPro"/>
</dbReference>
<keyword evidence="6" id="KW-1133">Transmembrane helix</keyword>
<comment type="caution">
    <text evidence="7">The sequence shown here is derived from an EMBL/GenBank/DDBJ whole genome shotgun (WGS) entry which is preliminary data.</text>
</comment>
<protein>
    <submittedName>
        <fullName evidence="7">(raccoon dog) hypothetical protein</fullName>
    </submittedName>
</protein>
<dbReference type="Proteomes" id="UP000645828">
    <property type="component" value="Unassembled WGS sequence"/>
</dbReference>
<keyword evidence="5 6" id="KW-0472">Membrane</keyword>
<evidence type="ECO:0000256" key="3">
    <source>
        <dbReference type="ARBA" id="ARBA00022792"/>
    </source>
</evidence>
<dbReference type="GO" id="GO:0006123">
    <property type="term" value="P:mitochondrial electron transport, cytochrome c to oxygen"/>
    <property type="evidence" value="ECO:0007669"/>
    <property type="project" value="InterPro"/>
</dbReference>
<keyword evidence="6" id="KW-0812">Transmembrane</keyword>
<sequence>MYFIFNFIFTLKIYFYLLYYFKSRILNHTLKIIFFQSEDPTTQVDNDLPVHLENGGTNNILYQQTVVLCLRGHVCSLYSLG</sequence>
<reference evidence="7" key="1">
    <citation type="submission" date="2020-12" db="EMBL/GenBank/DDBJ databases">
        <authorList>
            <consortium name="Molecular Ecology Group"/>
        </authorList>
    </citation>
    <scope>NUCLEOTIDE SEQUENCE</scope>
    <source>
        <strain evidence="7">TBG_1078</strain>
    </source>
</reference>
<comment type="similarity">
    <text evidence="2">Belongs to the cytochrome c oxidase VIIa family.</text>
</comment>
<gene>
    <name evidence="7" type="ORF">NYPRO_LOCUS3663</name>
</gene>
<dbReference type="SUPFAM" id="SSF81419">
    <property type="entry name" value="Mitochondrial cytochrome c oxidase subunit VIIa"/>
    <property type="match status" value="1"/>
</dbReference>
<dbReference type="GO" id="GO:0005743">
    <property type="term" value="C:mitochondrial inner membrane"/>
    <property type="evidence" value="ECO:0007669"/>
    <property type="project" value="UniProtKB-SubCell"/>
</dbReference>
<evidence type="ECO:0000256" key="5">
    <source>
        <dbReference type="ARBA" id="ARBA00023136"/>
    </source>
</evidence>
<keyword evidence="4" id="KW-0496">Mitochondrion</keyword>
<evidence type="ECO:0000256" key="2">
    <source>
        <dbReference type="ARBA" id="ARBA00009331"/>
    </source>
</evidence>
<keyword evidence="8" id="KW-1185">Reference proteome</keyword>
<dbReference type="EMBL" id="CAJHUB010000659">
    <property type="protein sequence ID" value="CAD7670868.1"/>
    <property type="molecule type" value="Genomic_DNA"/>
</dbReference>
<feature type="transmembrane region" description="Helical" evidence="6">
    <location>
        <begin position="6"/>
        <end position="21"/>
    </location>
</feature>
<evidence type="ECO:0000256" key="4">
    <source>
        <dbReference type="ARBA" id="ARBA00023128"/>
    </source>
</evidence>
<evidence type="ECO:0000313" key="7">
    <source>
        <dbReference type="EMBL" id="CAD7670868.1"/>
    </source>
</evidence>
<dbReference type="Gene3D" id="4.10.91.10">
    <property type="entry name" value="Cytochrome c oxidase, subunit VIIa"/>
    <property type="match status" value="1"/>
</dbReference>
<dbReference type="InterPro" id="IPR036539">
    <property type="entry name" value="Cyt_c_oxidase_su7a_sf"/>
</dbReference>
<evidence type="ECO:0000313" key="8">
    <source>
        <dbReference type="Proteomes" id="UP000645828"/>
    </source>
</evidence>